<keyword evidence="3" id="KW-0288">FMN</keyword>
<proteinExistence type="predicted"/>
<evidence type="ECO:0000313" key="7">
    <source>
        <dbReference type="EMBL" id="KAH9516465.1"/>
    </source>
</evidence>
<dbReference type="GO" id="GO:0050660">
    <property type="term" value="F:flavin adenine dinucleotide binding"/>
    <property type="evidence" value="ECO:0007669"/>
    <property type="project" value="InterPro"/>
</dbReference>
<dbReference type="Gene3D" id="3.30.160.20">
    <property type="match status" value="1"/>
</dbReference>
<comment type="cofactor">
    <cofactor evidence="1">
        <name>FMN</name>
        <dbReference type="ChEBI" id="CHEBI:58210"/>
    </cofactor>
</comment>
<reference evidence="7" key="1">
    <citation type="submission" date="2013-05" db="EMBL/GenBank/DDBJ databases">
        <authorList>
            <person name="Yim A.K.Y."/>
            <person name="Chan T.F."/>
            <person name="Ji K.M."/>
            <person name="Liu X.Y."/>
            <person name="Zhou J.W."/>
            <person name="Li R.Q."/>
            <person name="Yang K.Y."/>
            <person name="Li J."/>
            <person name="Li M."/>
            <person name="Law P.T.W."/>
            <person name="Wu Y.L."/>
            <person name="Cai Z.L."/>
            <person name="Qin H."/>
            <person name="Bao Y."/>
            <person name="Leung R.K.K."/>
            <person name="Ng P.K.S."/>
            <person name="Zou J."/>
            <person name="Zhong X.J."/>
            <person name="Ran P.X."/>
            <person name="Zhong N.S."/>
            <person name="Liu Z.G."/>
            <person name="Tsui S.K.W."/>
        </authorList>
    </citation>
    <scope>NUCLEOTIDE SEQUENCE</scope>
    <source>
        <strain evidence="7">Derf</strain>
        <tissue evidence="7">Whole organism</tissue>
    </source>
</reference>
<feature type="domain" description="DRBM" evidence="6">
    <location>
        <begin position="375"/>
        <end position="438"/>
    </location>
</feature>
<dbReference type="PANTHER" id="PTHR45936:SF1">
    <property type="entry name" value="TRNA-DIHYDROURIDINE(20) SYNTHASE [NAD(P)+]-LIKE"/>
    <property type="match status" value="1"/>
</dbReference>
<evidence type="ECO:0000256" key="2">
    <source>
        <dbReference type="ARBA" id="ARBA00022630"/>
    </source>
</evidence>
<evidence type="ECO:0000256" key="4">
    <source>
        <dbReference type="ARBA" id="ARBA00022694"/>
    </source>
</evidence>
<evidence type="ECO:0000259" key="6">
    <source>
        <dbReference type="SMART" id="SM00358"/>
    </source>
</evidence>
<name>A0A922I008_DERFA</name>
<dbReference type="GO" id="GO:0000049">
    <property type="term" value="F:tRNA binding"/>
    <property type="evidence" value="ECO:0007669"/>
    <property type="project" value="InterPro"/>
</dbReference>
<dbReference type="CDD" id="cd02801">
    <property type="entry name" value="DUS_like_FMN"/>
    <property type="match status" value="1"/>
</dbReference>
<dbReference type="Gene3D" id="3.20.20.70">
    <property type="entry name" value="Aldolase class I"/>
    <property type="match status" value="1"/>
</dbReference>
<gene>
    <name evidence="7" type="primary">DUS2</name>
    <name evidence="7" type="ORF">DERF_007201</name>
</gene>
<dbReference type="SUPFAM" id="SSF51395">
    <property type="entry name" value="FMN-linked oxidoreductases"/>
    <property type="match status" value="1"/>
</dbReference>
<evidence type="ECO:0000313" key="8">
    <source>
        <dbReference type="Proteomes" id="UP000790347"/>
    </source>
</evidence>
<dbReference type="AlphaFoldDB" id="A0A922I008"/>
<dbReference type="SUPFAM" id="SSF54768">
    <property type="entry name" value="dsRNA-binding domain-like"/>
    <property type="match status" value="1"/>
</dbReference>
<dbReference type="Proteomes" id="UP000790347">
    <property type="component" value="Unassembled WGS sequence"/>
</dbReference>
<dbReference type="Pfam" id="PF01207">
    <property type="entry name" value="Dus"/>
    <property type="match status" value="1"/>
</dbReference>
<keyword evidence="8" id="KW-1185">Reference proteome</keyword>
<evidence type="ECO:0000256" key="1">
    <source>
        <dbReference type="ARBA" id="ARBA00001917"/>
    </source>
</evidence>
<dbReference type="CDD" id="cd19871">
    <property type="entry name" value="DSRM_DUS2L"/>
    <property type="match status" value="1"/>
</dbReference>
<dbReference type="InterPro" id="IPR052582">
    <property type="entry name" value="tRNA-DUS-like"/>
</dbReference>
<dbReference type="GO" id="GO:0017150">
    <property type="term" value="F:tRNA dihydrouridine synthase activity"/>
    <property type="evidence" value="ECO:0007669"/>
    <property type="project" value="InterPro"/>
</dbReference>
<dbReference type="InterPro" id="IPR013785">
    <property type="entry name" value="Aldolase_TIM"/>
</dbReference>
<protein>
    <submittedName>
        <fullName evidence="7">tRNA-dihydrouridine(20) synthase [NAD(P)+]-like protein</fullName>
    </submittedName>
</protein>
<dbReference type="Pfam" id="PF00035">
    <property type="entry name" value="dsrm"/>
    <property type="match status" value="1"/>
</dbReference>
<keyword evidence="5" id="KW-0560">Oxidoreductase</keyword>
<dbReference type="InterPro" id="IPR044463">
    <property type="entry name" value="DUS2_DSRM"/>
</dbReference>
<comment type="caution">
    <text evidence="7">The sequence shown here is derived from an EMBL/GenBank/DDBJ whole genome shotgun (WGS) entry which is preliminary data.</text>
</comment>
<dbReference type="InterPro" id="IPR035587">
    <property type="entry name" value="DUS-like_FMN-bd"/>
</dbReference>
<evidence type="ECO:0000256" key="3">
    <source>
        <dbReference type="ARBA" id="ARBA00022643"/>
    </source>
</evidence>
<dbReference type="InterPro" id="IPR018517">
    <property type="entry name" value="tRNA_hU_synthase_CS"/>
</dbReference>
<keyword evidence="2" id="KW-0285">Flavoprotein</keyword>
<dbReference type="PROSITE" id="PS01136">
    <property type="entry name" value="UPF0034"/>
    <property type="match status" value="1"/>
</dbReference>
<dbReference type="GO" id="GO:0005737">
    <property type="term" value="C:cytoplasm"/>
    <property type="evidence" value="ECO:0007669"/>
    <property type="project" value="TreeGrafter"/>
</dbReference>
<organism evidence="7 8">
    <name type="scientific">Dermatophagoides farinae</name>
    <name type="common">American house dust mite</name>
    <dbReference type="NCBI Taxonomy" id="6954"/>
    <lineage>
        <taxon>Eukaryota</taxon>
        <taxon>Metazoa</taxon>
        <taxon>Ecdysozoa</taxon>
        <taxon>Arthropoda</taxon>
        <taxon>Chelicerata</taxon>
        <taxon>Arachnida</taxon>
        <taxon>Acari</taxon>
        <taxon>Acariformes</taxon>
        <taxon>Sarcoptiformes</taxon>
        <taxon>Astigmata</taxon>
        <taxon>Psoroptidia</taxon>
        <taxon>Analgoidea</taxon>
        <taxon>Pyroglyphidae</taxon>
        <taxon>Dermatophagoidinae</taxon>
        <taxon>Dermatophagoides</taxon>
    </lineage>
</organism>
<sequence>MTNSENDHNHLYRNKMILGPMVRIGTLPMRILALQYGADLVYTDEIIDFKLIKSKRYVNDALGTIDFVDDDGVVVFRTCSLEKDRVILQIGTNDPDRAVIAAQMVEDDVAGIDINMGCPKSFSIKGGMGAALLRKPDLVQNIIRSLKAKIRKPISCKIRVFDSLDSTLNLLKLIEEAGANAIAIHGRTIDERPRHPNRNDYIRAAAYTLNIPVIANGDSCRINNYEDMKIFQEKTRASSVMVSRSAMKNCSIFDPSNMIKDVDDVIKEYLKLAIRYDNTTGNTKYCILQMLGNMQEYGIGKLVAGARDLKTISDIYEINDYYENICNSRNLYKQISIIPTSIQDNGHEDKSPINNDMIELPIIFVKRVFAHSNYPKTILNKWLMKNNFENPRFETKQIEKRFHSILYFQGKSYATPYLENTKKNAEQSAALVIIIKLGLCDDRKIIDTCMINKADNNSMSILEYRHQGRTYLIRR</sequence>
<evidence type="ECO:0000256" key="5">
    <source>
        <dbReference type="ARBA" id="ARBA00023002"/>
    </source>
</evidence>
<accession>A0A922I008</accession>
<dbReference type="PANTHER" id="PTHR45936">
    <property type="entry name" value="TRNA-DIHYDROURIDINE(20) SYNTHASE [NAD(P)+]-LIKE"/>
    <property type="match status" value="1"/>
</dbReference>
<reference evidence="7" key="2">
    <citation type="journal article" date="2022" name="Res Sq">
        <title>Comparative Genomics Reveals Insights into the Divergent Evolution of Astigmatic Mites and Household Pest Adaptations.</title>
        <authorList>
            <person name="Xiong Q."/>
            <person name="Wan A.T.-Y."/>
            <person name="Liu X.-Y."/>
            <person name="Fung C.S.-H."/>
            <person name="Xiao X."/>
            <person name="Malainual N."/>
            <person name="Hou J."/>
            <person name="Wang L."/>
            <person name="Wang M."/>
            <person name="Yang K."/>
            <person name="Cui Y."/>
            <person name="Leung E."/>
            <person name="Nong W."/>
            <person name="Shin S.-K."/>
            <person name="Au S."/>
            <person name="Jeong K.Y."/>
            <person name="Chew F.T."/>
            <person name="Hui J."/>
            <person name="Leung T.F."/>
            <person name="Tungtrongchitr A."/>
            <person name="Zhong N."/>
            <person name="Liu Z."/>
            <person name="Tsui S."/>
        </authorList>
    </citation>
    <scope>NUCLEOTIDE SEQUENCE</scope>
    <source>
        <strain evidence="7">Derf</strain>
        <tissue evidence="7">Whole organism</tissue>
    </source>
</reference>
<dbReference type="EMBL" id="ASGP02000003">
    <property type="protein sequence ID" value="KAH9516465.1"/>
    <property type="molecule type" value="Genomic_DNA"/>
</dbReference>
<keyword evidence="4" id="KW-0819">tRNA processing</keyword>
<dbReference type="InterPro" id="IPR014720">
    <property type="entry name" value="dsRBD_dom"/>
</dbReference>
<dbReference type="SMART" id="SM00358">
    <property type="entry name" value="DSRM"/>
    <property type="match status" value="1"/>
</dbReference>